<dbReference type="AlphaFoldDB" id="A0A5C6E8L4"/>
<evidence type="ECO:0000259" key="3">
    <source>
        <dbReference type="Pfam" id="PF00171"/>
    </source>
</evidence>
<dbReference type="Gene3D" id="3.40.605.10">
    <property type="entry name" value="Aldehyde Dehydrogenase, Chain A, domain 1"/>
    <property type="match status" value="1"/>
</dbReference>
<proteinExistence type="inferred from homology"/>
<dbReference type="OrthoDB" id="4503395at2"/>
<sequence length="495" mass="53029">MTHTIEKHPSVAAFLDQPSIPAFIGGQWRELSGGTMDVKDPATGKTIAVVSTANANDVADAVESADEAFAGWSAMKPKERAELLNRLADKIAEQSEVLAQLEALDVGKPIVNARGFDVPFGADCLRYFADMSIDAVYDRPLNVEGMDARVHRAPYGVCGFIFPWNFPFTLCCWGIGPALAAGNTVVIKASEVTPLSTLYLGYLAKEVGIPDGVINIYTGTGPECGQPLVEHPLVRRISFTGSSAVGKMIGRICGERLIPCKLELGGKGAAVVLDDVDVDQVAEALAGAITLNTGQVCCTATRWFIHEKIYDPFVAKIQELLNKTAIGHGLEEGTQMGPLVSKAQVDRVEDYYKKGLSEGATAIVELKRPVVGGGEEGYFVSPHLLAGDDNNICFREEVFGPTAYLVKFKEDSDAIKRVNSLAYGLANSVWGRDLDRANAIAEQIVSGNSWINAHNVFAYGLPYGGVNLSGVGGGVNSPETFDDYLRDQTIARPLA</sequence>
<dbReference type="RefSeq" id="WP_146597714.1">
    <property type="nucleotide sequence ID" value="NZ_SJPY01000001.1"/>
</dbReference>
<evidence type="ECO:0000256" key="2">
    <source>
        <dbReference type="ARBA" id="ARBA00023002"/>
    </source>
</evidence>
<dbReference type="FunFam" id="3.40.605.10:FF:000007">
    <property type="entry name" value="NAD/NADP-dependent betaine aldehyde dehydrogenase"/>
    <property type="match status" value="1"/>
</dbReference>
<dbReference type="Gene3D" id="3.40.309.10">
    <property type="entry name" value="Aldehyde Dehydrogenase, Chain A, domain 2"/>
    <property type="match status" value="1"/>
</dbReference>
<protein>
    <submittedName>
        <fullName evidence="4">Putative aldehyde dehydrogenase AldA</fullName>
        <ecNumber evidence="4">1.2.1.3</ecNumber>
    </submittedName>
</protein>
<dbReference type="InterPro" id="IPR016162">
    <property type="entry name" value="Ald_DH_N"/>
</dbReference>
<feature type="domain" description="Aldehyde dehydrogenase" evidence="3">
    <location>
        <begin position="28"/>
        <end position="490"/>
    </location>
</feature>
<evidence type="ECO:0000313" key="5">
    <source>
        <dbReference type="Proteomes" id="UP000315471"/>
    </source>
</evidence>
<evidence type="ECO:0000313" key="4">
    <source>
        <dbReference type="EMBL" id="TWU44894.1"/>
    </source>
</evidence>
<dbReference type="InterPro" id="IPR016161">
    <property type="entry name" value="Ald_DH/histidinol_DH"/>
</dbReference>
<comment type="caution">
    <text evidence="4">The sequence shown here is derived from an EMBL/GenBank/DDBJ whole genome shotgun (WGS) entry which is preliminary data.</text>
</comment>
<gene>
    <name evidence="4" type="primary">aldA</name>
    <name evidence="4" type="ORF">Q31b_00640</name>
</gene>
<dbReference type="SUPFAM" id="SSF53720">
    <property type="entry name" value="ALDH-like"/>
    <property type="match status" value="1"/>
</dbReference>
<reference evidence="4 5" key="1">
    <citation type="submission" date="2019-02" db="EMBL/GenBank/DDBJ databases">
        <title>Deep-cultivation of Planctomycetes and their phenomic and genomic characterization uncovers novel biology.</title>
        <authorList>
            <person name="Wiegand S."/>
            <person name="Jogler M."/>
            <person name="Boedeker C."/>
            <person name="Pinto D."/>
            <person name="Vollmers J."/>
            <person name="Rivas-Marin E."/>
            <person name="Kohn T."/>
            <person name="Peeters S.H."/>
            <person name="Heuer A."/>
            <person name="Rast P."/>
            <person name="Oberbeckmann S."/>
            <person name="Bunk B."/>
            <person name="Jeske O."/>
            <person name="Meyerdierks A."/>
            <person name="Storesund J.E."/>
            <person name="Kallscheuer N."/>
            <person name="Luecker S."/>
            <person name="Lage O.M."/>
            <person name="Pohl T."/>
            <person name="Merkel B.J."/>
            <person name="Hornburger P."/>
            <person name="Mueller R.-W."/>
            <person name="Bruemmer F."/>
            <person name="Labrenz M."/>
            <person name="Spormann A.M."/>
            <person name="Op Den Camp H."/>
            <person name="Overmann J."/>
            <person name="Amann R."/>
            <person name="Jetten M.S.M."/>
            <person name="Mascher T."/>
            <person name="Medema M.H."/>
            <person name="Devos D.P."/>
            <person name="Kaster A.-K."/>
            <person name="Ovreas L."/>
            <person name="Rohde M."/>
            <person name="Galperin M.Y."/>
            <person name="Jogler C."/>
        </authorList>
    </citation>
    <scope>NUCLEOTIDE SEQUENCE [LARGE SCALE GENOMIC DNA]</scope>
    <source>
        <strain evidence="4 5">Q31b</strain>
    </source>
</reference>
<dbReference type="PANTHER" id="PTHR11699">
    <property type="entry name" value="ALDEHYDE DEHYDROGENASE-RELATED"/>
    <property type="match status" value="1"/>
</dbReference>
<name>A0A5C6E8L4_9BACT</name>
<keyword evidence="5" id="KW-1185">Reference proteome</keyword>
<dbReference type="Proteomes" id="UP000315471">
    <property type="component" value="Unassembled WGS sequence"/>
</dbReference>
<dbReference type="CDD" id="cd07078">
    <property type="entry name" value="ALDH"/>
    <property type="match status" value="1"/>
</dbReference>
<evidence type="ECO:0000256" key="1">
    <source>
        <dbReference type="ARBA" id="ARBA00009986"/>
    </source>
</evidence>
<dbReference type="Pfam" id="PF00171">
    <property type="entry name" value="Aldedh"/>
    <property type="match status" value="1"/>
</dbReference>
<accession>A0A5C6E8L4</accession>
<keyword evidence="2 4" id="KW-0560">Oxidoreductase</keyword>
<organism evidence="4 5">
    <name type="scientific">Novipirellula aureliae</name>
    <dbReference type="NCBI Taxonomy" id="2527966"/>
    <lineage>
        <taxon>Bacteria</taxon>
        <taxon>Pseudomonadati</taxon>
        <taxon>Planctomycetota</taxon>
        <taxon>Planctomycetia</taxon>
        <taxon>Pirellulales</taxon>
        <taxon>Pirellulaceae</taxon>
        <taxon>Novipirellula</taxon>
    </lineage>
</organism>
<dbReference type="InterPro" id="IPR015590">
    <property type="entry name" value="Aldehyde_DH_dom"/>
</dbReference>
<dbReference type="InterPro" id="IPR016163">
    <property type="entry name" value="Ald_DH_C"/>
</dbReference>
<comment type="similarity">
    <text evidence="1">Belongs to the aldehyde dehydrogenase family.</text>
</comment>
<dbReference type="EMBL" id="SJPY01000001">
    <property type="protein sequence ID" value="TWU44894.1"/>
    <property type="molecule type" value="Genomic_DNA"/>
</dbReference>
<dbReference type="GO" id="GO:0004029">
    <property type="term" value="F:aldehyde dehydrogenase (NAD+) activity"/>
    <property type="evidence" value="ECO:0007669"/>
    <property type="project" value="UniProtKB-EC"/>
</dbReference>
<dbReference type="EC" id="1.2.1.3" evidence="4"/>